<name>A0ACC3A8M3_9EURO</name>
<dbReference type="EMBL" id="JAPDRQ010000066">
    <property type="protein sequence ID" value="KAJ9657286.1"/>
    <property type="molecule type" value="Genomic_DNA"/>
</dbReference>
<accession>A0ACC3A8M3</accession>
<evidence type="ECO:0000313" key="1">
    <source>
        <dbReference type="EMBL" id="KAJ9657286.1"/>
    </source>
</evidence>
<protein>
    <submittedName>
        <fullName evidence="1">Uncharacterized protein</fullName>
    </submittedName>
</protein>
<evidence type="ECO:0000313" key="2">
    <source>
        <dbReference type="Proteomes" id="UP001172386"/>
    </source>
</evidence>
<comment type="caution">
    <text evidence="1">The sequence shown here is derived from an EMBL/GenBank/DDBJ whole genome shotgun (WGS) entry which is preliminary data.</text>
</comment>
<proteinExistence type="predicted"/>
<gene>
    <name evidence="1" type="ORF">H2198_004409</name>
</gene>
<organism evidence="1 2">
    <name type="scientific">Neophaeococcomyces mojaviensis</name>
    <dbReference type="NCBI Taxonomy" id="3383035"/>
    <lineage>
        <taxon>Eukaryota</taxon>
        <taxon>Fungi</taxon>
        <taxon>Dikarya</taxon>
        <taxon>Ascomycota</taxon>
        <taxon>Pezizomycotina</taxon>
        <taxon>Eurotiomycetes</taxon>
        <taxon>Chaetothyriomycetidae</taxon>
        <taxon>Chaetothyriales</taxon>
        <taxon>Chaetothyriales incertae sedis</taxon>
        <taxon>Neophaeococcomyces</taxon>
    </lineage>
</organism>
<keyword evidence="2" id="KW-1185">Reference proteome</keyword>
<sequence length="1428" mass="159120">MAAFVAAGLMALHECGIVHGDLKLDNVIVFGDLDRPADAIAKIADFSHSILVSEISKEATFYGTSLYNAPEVFAQNTLPIEVTQMHKCDIWAYGLLVWEILADGALYFKHNWRHDRTYAKPVINTSRSDIVPILGSTGSGDSPVARTSLKPEDELVFGAFDVKHLQSLACDFVNQISYVDVKFEKGLLRGLFKTTLQLNPSCRPSDLSVLPIMRFCPQAGNTSPQSKLAMHLKSSELSFEMFRLDSVPEIPWNDQKDTLESLQRIADWKQGAVRSSTAAYQTGFCYMLGFGTPINCSKAKEFLRLAEETAHPMALLFNDRILHALGESTEGSTSSYTSLLVRALQFSLNSWGSVQKAEILPRSNQSSIHTVVYTTSLPPLDFLELLPSLLSAYGNDVMHDLRISARNTTSTISFLEAAILCGDLLLLDLITNRLHETVLNAPLSQGAVPLIQACKTGKAELVSLLLERGADPYARTAEGETVFHWLFCIQADLSLVESQLFVAGDSLKTVINKCCTKVHTMHPQWPLRLHGSPLAFAVMADSKPVVDMLLKHGANPLASAFAPDIDQSLADWTPLHLAIKYHMSTILRELLWASQHSRFFPLLVRQKVAFVCALSFSSSVERYCIHGERHREELEASVRYLPSEWLTATSLDGHTPLMQAIDFDDCAVVSALLQKRPNLSITPFINPEDETDFTYPIHFACQLAGHRDQQDVFVISELLIQYDSEAVKRRDSNGRTCLHIAAAGISEGPLCRLLQMGAARNITDFAGRSALFAANNLNNFLELVEPTTDLAICDKDGLSLVHYAVLNYRDDILRELINRKAPLDLFCERYGTPLHCALLNGSELQTQMLVEAGVDITALDSAGNTALLLAIHSRVPKLVQLLTDHGACLPVGLYGGQTLLQYLTESEETAMLFPLSIHFRTEMRLDERAMLLHMCAWKGDRSSITFLTRVKQWAVKNDDLGSAVKNALNTLMPLSHPHIGLFHTIPGQTPLHTASRLLRSDIIQIFLELGALVHVTDEKGFTPLQLAMEAASFHIDQYSSSRSDVCSLLLNKLSERELNQYAKCKTINWDWQEAVRDRAFGKLTVMVKLPGTHFAGQPIDQQLVMQALAQEEIGFVMCCMQMNKIKESHLSHPPWMRIEDNIVKLIVFACLNDLNMLQWRLSEEEDDLSNMYLDKKSDYITAGGEVRNFKYEWCTLEVGQHSSTNLCRQQNLSYIALVANTKVNVDGKDKDVRKALWWAAQKGYATAVKLLLNTEKVNVNIKDKDGRTPLSYAAQTGNVAVVRLLLDAKKVNIDSQDNDKRTPLSYAAQFGNEAVVKLLLDTKKVAIDCRDRTGKTPLLWAAQLGNEAVVTRLLDTGKVDVDRKDRKKRTALSLAAQGGHKAVVTLLVDTKKMSMDNTDNDRRTPLSSGPQNRRDLVVRLRERLKKKQ</sequence>
<reference evidence="1" key="1">
    <citation type="submission" date="2022-10" db="EMBL/GenBank/DDBJ databases">
        <title>Culturing micro-colonial fungi from biological soil crusts in the Mojave desert and describing Neophaeococcomyces mojavensis, and introducing the new genera and species Taxawa tesnikishii.</title>
        <authorList>
            <person name="Kurbessoian T."/>
            <person name="Stajich J.E."/>
        </authorList>
    </citation>
    <scope>NUCLEOTIDE SEQUENCE</scope>
    <source>
        <strain evidence="1">JES_112</strain>
    </source>
</reference>
<dbReference type="Proteomes" id="UP001172386">
    <property type="component" value="Unassembled WGS sequence"/>
</dbReference>